<dbReference type="SUPFAM" id="SSF53597">
    <property type="entry name" value="Dihydrofolate reductase-like"/>
    <property type="match status" value="1"/>
</dbReference>
<dbReference type="PANTHER" id="PTHR38011">
    <property type="entry name" value="DIHYDROFOLATE REDUCTASE FAMILY PROTEIN (AFU_ORTHOLOGUE AFUA_8G06820)"/>
    <property type="match status" value="1"/>
</dbReference>
<sequence>MGKIIVSENVTLDGVVQDPTGEEGFALGGWFTHFTGADREEWSAIEYAEARDAAALLLGRRTYEWFAARWAARPGDWADRLRELPKYVVASAALDGPDWNHVEVVKGEVVEEVSDMRRRIDGEIVVYGSRELVQALLAHDLVDELRLTTFPYLLGAGERWFDRIGPATRPLRLVATRAIGHTLALHTYRPERDA</sequence>
<dbReference type="Pfam" id="PF01872">
    <property type="entry name" value="RibD_C"/>
    <property type="match status" value="1"/>
</dbReference>
<dbReference type="Gene3D" id="3.40.430.10">
    <property type="entry name" value="Dihydrofolate Reductase, subunit A"/>
    <property type="match status" value="1"/>
</dbReference>
<gene>
    <name evidence="2" type="ORF">NRB56_48980</name>
</gene>
<dbReference type="OrthoDB" id="7342392at2"/>
<feature type="domain" description="Bacterial bifunctional deaminase-reductase C-terminal" evidence="1">
    <location>
        <begin position="3"/>
        <end position="183"/>
    </location>
</feature>
<dbReference type="RefSeq" id="WP_153346117.1">
    <property type="nucleotide sequence ID" value="NZ_WEGI01000011.1"/>
</dbReference>
<dbReference type="Proteomes" id="UP000431401">
    <property type="component" value="Unassembled WGS sequence"/>
</dbReference>
<protein>
    <recommendedName>
        <fullName evidence="1">Bacterial bifunctional deaminase-reductase C-terminal domain-containing protein</fullName>
    </recommendedName>
</protein>
<dbReference type="GO" id="GO:0009231">
    <property type="term" value="P:riboflavin biosynthetic process"/>
    <property type="evidence" value="ECO:0007669"/>
    <property type="project" value="InterPro"/>
</dbReference>
<organism evidence="2 3">
    <name type="scientific">Nocardia aurantia</name>
    <dbReference type="NCBI Taxonomy" id="2585199"/>
    <lineage>
        <taxon>Bacteria</taxon>
        <taxon>Bacillati</taxon>
        <taxon>Actinomycetota</taxon>
        <taxon>Actinomycetes</taxon>
        <taxon>Mycobacteriales</taxon>
        <taxon>Nocardiaceae</taxon>
        <taxon>Nocardia</taxon>
    </lineage>
</organism>
<evidence type="ECO:0000313" key="2">
    <source>
        <dbReference type="EMBL" id="MQY29308.1"/>
    </source>
</evidence>
<dbReference type="AlphaFoldDB" id="A0A7K0DUP8"/>
<dbReference type="PANTHER" id="PTHR38011:SF11">
    <property type="entry name" value="2,5-DIAMINO-6-RIBOSYLAMINO-4(3H)-PYRIMIDINONE 5'-PHOSPHATE REDUCTASE"/>
    <property type="match status" value="1"/>
</dbReference>
<name>A0A7K0DUP8_9NOCA</name>
<comment type="caution">
    <text evidence="2">The sequence shown here is derived from an EMBL/GenBank/DDBJ whole genome shotgun (WGS) entry which is preliminary data.</text>
</comment>
<evidence type="ECO:0000313" key="3">
    <source>
        <dbReference type="Proteomes" id="UP000431401"/>
    </source>
</evidence>
<proteinExistence type="predicted"/>
<keyword evidence="3" id="KW-1185">Reference proteome</keyword>
<reference evidence="2 3" key="1">
    <citation type="submission" date="2019-10" db="EMBL/GenBank/DDBJ databases">
        <title>Nocardia macrotermitis sp. nov. and Nocardia aurantia sp. nov., isolated from the gut of fungus growing-termite Macrotermes natalensis.</title>
        <authorList>
            <person name="Benndorf R."/>
            <person name="Schwitalla J."/>
            <person name="Martin K."/>
            <person name="De Beer W."/>
            <person name="Kaster A.-K."/>
            <person name="Vollmers J."/>
            <person name="Poulsen M."/>
            <person name="Beemelmanns C."/>
        </authorList>
    </citation>
    <scope>NUCLEOTIDE SEQUENCE [LARGE SCALE GENOMIC DNA]</scope>
    <source>
        <strain evidence="2 3">RB56</strain>
    </source>
</reference>
<dbReference type="InterPro" id="IPR050765">
    <property type="entry name" value="Riboflavin_Biosynth_HTPR"/>
</dbReference>
<dbReference type="EMBL" id="WEGI01000011">
    <property type="protein sequence ID" value="MQY29308.1"/>
    <property type="molecule type" value="Genomic_DNA"/>
</dbReference>
<dbReference type="InterPro" id="IPR024072">
    <property type="entry name" value="DHFR-like_dom_sf"/>
</dbReference>
<accession>A0A7K0DUP8</accession>
<dbReference type="GO" id="GO:0008703">
    <property type="term" value="F:5-amino-6-(5-phosphoribosylamino)uracil reductase activity"/>
    <property type="evidence" value="ECO:0007669"/>
    <property type="project" value="InterPro"/>
</dbReference>
<evidence type="ECO:0000259" key="1">
    <source>
        <dbReference type="Pfam" id="PF01872"/>
    </source>
</evidence>
<dbReference type="InterPro" id="IPR002734">
    <property type="entry name" value="RibDG_C"/>
</dbReference>